<dbReference type="Proteomes" id="UP000007802">
    <property type="component" value="Unassembled WGS sequence"/>
</dbReference>
<accession>A0A0J9EQU1</accession>
<proteinExistence type="predicted"/>
<sequence>MPMPMPGTPGALFFDGKDVTTFVNRFEMMRTLHHVADIDLPLLQNYCSMKLQRYVDQLVLNHKTWDGVSRQLLADFWREDSHQQMYNQSYLCTLSSKMHSDQNILVYCCQFCGITMQLIQRNELHQSVKTKEDIVRILSINSFPCSVSDPPVLKSSMSNAPASSASRSMLNVLSCPMLSLSAIPAIPVISAVPAIPAVPVMMNMRTIPAIPIPVSDIDKQRVDNGVLENLVGQMNSLSLVIARIQRQKVQSMTQPVAALRIPPTCGPVDCSHSINMLNDPGFD</sequence>
<gene>
    <name evidence="1" type="ORF">BDDG_12798</name>
</gene>
<organism evidence="1">
    <name type="scientific">Ajellomyces dermatitidis (strain ATCC 18188 / CBS 674.68)</name>
    <name type="common">Blastomyces dermatitidis</name>
    <dbReference type="NCBI Taxonomy" id="653446"/>
    <lineage>
        <taxon>Eukaryota</taxon>
        <taxon>Fungi</taxon>
        <taxon>Dikarya</taxon>
        <taxon>Ascomycota</taxon>
        <taxon>Pezizomycotina</taxon>
        <taxon>Eurotiomycetes</taxon>
        <taxon>Eurotiomycetidae</taxon>
        <taxon>Onygenales</taxon>
        <taxon>Ajellomycetaceae</taxon>
        <taxon>Blastomyces</taxon>
    </lineage>
</organism>
<dbReference type="AlphaFoldDB" id="A0A0J9EQU1"/>
<protein>
    <submittedName>
        <fullName evidence="1">Uncharacterized protein</fullName>
    </submittedName>
</protein>
<name>A0A0J9EQU1_AJEDA</name>
<dbReference type="EMBL" id="GG749473">
    <property type="protein sequence ID" value="KMW68401.1"/>
    <property type="molecule type" value="Genomic_DNA"/>
</dbReference>
<reference evidence="1" key="1">
    <citation type="submission" date="2010-03" db="EMBL/GenBank/DDBJ databases">
        <title>Annotation of Blastomyces dermatitidis strain ATCC 18188.</title>
        <authorList>
            <consortium name="The Broad Institute Genome Sequencing Platform"/>
            <consortium name="Broad Institute Genome Sequencing Center for Infectious Disease."/>
            <person name="Cuomo C."/>
            <person name="Klein B."/>
            <person name="Sullivan T."/>
            <person name="Heitman J."/>
            <person name="Young S."/>
            <person name="Zeng Q."/>
            <person name="Gargeya S."/>
            <person name="Alvarado L."/>
            <person name="Berlin A.M."/>
            <person name="Chapman S.B."/>
            <person name="Chen Z."/>
            <person name="Freedman E."/>
            <person name="Gellesch M."/>
            <person name="Goldberg J."/>
            <person name="Griggs A."/>
            <person name="Gujja S."/>
            <person name="Heilman E."/>
            <person name="Heiman D."/>
            <person name="Howarth C."/>
            <person name="Mehta T."/>
            <person name="Neiman D."/>
            <person name="Pearson M."/>
            <person name="Roberts A."/>
            <person name="Saif S."/>
            <person name="Shea T."/>
            <person name="Shenoy N."/>
            <person name="Sisk P."/>
            <person name="Stolte C."/>
            <person name="Sykes S."/>
            <person name="White J."/>
            <person name="Yandava C."/>
            <person name="Haas B."/>
            <person name="Nusbaum C."/>
            <person name="Birren B."/>
        </authorList>
    </citation>
    <scope>NUCLEOTIDE SEQUENCE</scope>
    <source>
        <strain evidence="1">ATCC 18188</strain>
    </source>
</reference>
<evidence type="ECO:0000313" key="1">
    <source>
        <dbReference type="EMBL" id="KMW68401.1"/>
    </source>
</evidence>